<keyword evidence="1" id="KW-0863">Zinc-finger</keyword>
<sequence length="307" mass="34480">MEDNNNSIPADTCSDLITRAFVANKMSPYARVSSHYCYPKTQSMFDNPTDPNDESASMTNSARSAFSSMDSVATTHIDNGFSFIWPESDEVTTPRQLALSSQTEDQDARLLKVIKTLFTQGIVDVFRKYIDELVKKDIKTMIVQKDTEKIHLDVDSLRTRIFAVLRKCLTNNTEVNVVHIFEAIREKYTTTLTDDIPSFGSITHSNGYCKPCVFANKAINSCKNGADCNFCHFKHRITRRKNAAREAQEIAKLGKDPLNKKHSWACITPSKLQGYLPNALPGNKSNRQSTQVVDNMDVFSLTGKQTS</sequence>
<name>A0A2H6KG10_9APIC</name>
<gene>
    <name evidence="3" type="ORF">BOVATA_034230</name>
</gene>
<protein>
    <recommendedName>
        <fullName evidence="2">C3H1-type domain-containing protein</fullName>
    </recommendedName>
</protein>
<feature type="zinc finger region" description="C3H1-type" evidence="1">
    <location>
        <begin position="211"/>
        <end position="235"/>
    </location>
</feature>
<accession>A0A2H6KG10</accession>
<evidence type="ECO:0000313" key="4">
    <source>
        <dbReference type="Proteomes" id="UP000236319"/>
    </source>
</evidence>
<dbReference type="GO" id="GO:0008270">
    <property type="term" value="F:zinc ion binding"/>
    <property type="evidence" value="ECO:0007669"/>
    <property type="project" value="UniProtKB-KW"/>
</dbReference>
<dbReference type="InterPro" id="IPR000571">
    <property type="entry name" value="Znf_CCCH"/>
</dbReference>
<feature type="domain" description="C3H1-type" evidence="2">
    <location>
        <begin position="211"/>
        <end position="235"/>
    </location>
</feature>
<dbReference type="GeneID" id="39875700"/>
<dbReference type="OrthoDB" id="364411at2759"/>
<reference evidence="3 4" key="1">
    <citation type="journal article" date="2017" name="BMC Genomics">
        <title>Whole-genome assembly of Babesia ovata and comparative genomics between closely related pathogens.</title>
        <authorList>
            <person name="Yamagishi J."/>
            <person name="Asada M."/>
            <person name="Hakimi H."/>
            <person name="Tanaka T.Q."/>
            <person name="Sugimoto C."/>
            <person name="Kawazu S."/>
        </authorList>
    </citation>
    <scope>NUCLEOTIDE SEQUENCE [LARGE SCALE GENOMIC DNA]</scope>
    <source>
        <strain evidence="3 4">Miyake</strain>
    </source>
</reference>
<evidence type="ECO:0000256" key="1">
    <source>
        <dbReference type="PROSITE-ProRule" id="PRU00723"/>
    </source>
</evidence>
<dbReference type="EMBL" id="BDSA01000003">
    <property type="protein sequence ID" value="GBE61930.1"/>
    <property type="molecule type" value="Genomic_DNA"/>
</dbReference>
<organism evidence="3 4">
    <name type="scientific">Babesia ovata</name>
    <dbReference type="NCBI Taxonomy" id="189622"/>
    <lineage>
        <taxon>Eukaryota</taxon>
        <taxon>Sar</taxon>
        <taxon>Alveolata</taxon>
        <taxon>Apicomplexa</taxon>
        <taxon>Aconoidasida</taxon>
        <taxon>Piroplasmida</taxon>
        <taxon>Babesiidae</taxon>
        <taxon>Babesia</taxon>
    </lineage>
</organism>
<evidence type="ECO:0000313" key="3">
    <source>
        <dbReference type="EMBL" id="GBE61930.1"/>
    </source>
</evidence>
<dbReference type="AlphaFoldDB" id="A0A2H6KG10"/>
<proteinExistence type="predicted"/>
<keyword evidence="4" id="KW-1185">Reference proteome</keyword>
<evidence type="ECO:0000259" key="2">
    <source>
        <dbReference type="PROSITE" id="PS50103"/>
    </source>
</evidence>
<keyword evidence="1" id="KW-0479">Metal-binding</keyword>
<keyword evidence="1" id="KW-0862">Zinc</keyword>
<dbReference type="RefSeq" id="XP_028868173.1">
    <property type="nucleotide sequence ID" value="XM_029012340.1"/>
</dbReference>
<dbReference type="PROSITE" id="PS50103">
    <property type="entry name" value="ZF_C3H1"/>
    <property type="match status" value="1"/>
</dbReference>
<dbReference type="Proteomes" id="UP000236319">
    <property type="component" value="Unassembled WGS sequence"/>
</dbReference>
<comment type="caution">
    <text evidence="3">The sequence shown here is derived from an EMBL/GenBank/DDBJ whole genome shotgun (WGS) entry which is preliminary data.</text>
</comment>
<dbReference type="VEuPathDB" id="PiroplasmaDB:BOVATA_034230"/>